<feature type="signal peptide" evidence="1">
    <location>
        <begin position="1"/>
        <end position="20"/>
    </location>
</feature>
<keyword evidence="1" id="KW-0732">Signal</keyword>
<dbReference type="RefSeq" id="WP_227720861.1">
    <property type="nucleotide sequence ID" value="NZ_JAJEQD010000004.1"/>
</dbReference>
<protein>
    <submittedName>
        <fullName evidence="2">Uncharacterized protein</fullName>
    </submittedName>
</protein>
<sequence>MKKRILLLMSMFLMMNTSFAENLDQNINHDSSNIMRYSAEPGSKTILSTLSESDKLKAEADFKKGKKDYYNLGRKEPGGLKQLYAAPTMAYISTPYSLYRHGIYLEKQTFIPFSNELKAELEAHADKVYIYTYSNPMWGMPSYIGNIVIKKDGKIYNGKMMDFKGIDADEGASKAYEFDINLFDGRDMDVIAVNVADYKQLTFHITAETYKKHQWY</sequence>
<evidence type="ECO:0000313" key="2">
    <source>
        <dbReference type="EMBL" id="MCC2156111.1"/>
    </source>
</evidence>
<accession>A0ABS8F408</accession>
<dbReference type="EMBL" id="JAJEQD010000004">
    <property type="protein sequence ID" value="MCC2156111.1"/>
    <property type="molecule type" value="Genomic_DNA"/>
</dbReference>
<keyword evidence="3" id="KW-1185">Reference proteome</keyword>
<evidence type="ECO:0000313" key="3">
    <source>
        <dbReference type="Proteomes" id="UP001198241"/>
    </source>
</evidence>
<organism evidence="2 3">
    <name type="scientific">Veillonella fallax</name>
    <dbReference type="NCBI Taxonomy" id="2881272"/>
    <lineage>
        <taxon>Bacteria</taxon>
        <taxon>Bacillati</taxon>
        <taxon>Bacillota</taxon>
        <taxon>Negativicutes</taxon>
        <taxon>Veillonellales</taxon>
        <taxon>Veillonellaceae</taxon>
        <taxon>Veillonella</taxon>
    </lineage>
</organism>
<feature type="chain" id="PRO_5046269328" evidence="1">
    <location>
        <begin position="21"/>
        <end position="216"/>
    </location>
</feature>
<gene>
    <name evidence="2" type="ORF">LKD20_02990</name>
</gene>
<name>A0ABS8F408_9FIRM</name>
<proteinExistence type="predicted"/>
<dbReference type="Proteomes" id="UP001198241">
    <property type="component" value="Unassembled WGS sequence"/>
</dbReference>
<comment type="caution">
    <text evidence="2">The sequence shown here is derived from an EMBL/GenBank/DDBJ whole genome shotgun (WGS) entry which is preliminary data.</text>
</comment>
<reference evidence="2 3" key="1">
    <citation type="submission" date="2021-10" db="EMBL/GenBank/DDBJ databases">
        <title>Anaerobic single-cell dispensing facilitates the cultivation of human gut bacteria.</title>
        <authorList>
            <person name="Afrizal A."/>
        </authorList>
    </citation>
    <scope>NUCLEOTIDE SEQUENCE [LARGE SCALE GENOMIC DNA]</scope>
    <source>
        <strain evidence="2 3">CLA-AA-H247</strain>
    </source>
</reference>
<evidence type="ECO:0000256" key="1">
    <source>
        <dbReference type="SAM" id="SignalP"/>
    </source>
</evidence>